<name>A0A1G9NFP3_9FIRM</name>
<gene>
    <name evidence="3" type="ORF">SAMN04488692_11058</name>
</gene>
<dbReference type="RefSeq" id="WP_089760016.1">
    <property type="nucleotide sequence ID" value="NZ_FNGO01000010.1"/>
</dbReference>
<reference evidence="3 4" key="1">
    <citation type="submission" date="2016-10" db="EMBL/GenBank/DDBJ databases">
        <authorList>
            <person name="de Groot N.N."/>
        </authorList>
    </citation>
    <scope>NUCLEOTIDE SEQUENCE [LARGE SCALE GENOMIC DNA]</scope>
    <source>
        <strain evidence="3 4">SLAS-1</strain>
    </source>
</reference>
<dbReference type="PIRSF" id="PIRSF038984">
    <property type="entry name" value="FAD_binding_protein"/>
    <property type="match status" value="1"/>
</dbReference>
<dbReference type="PANTHER" id="PTHR43106:SF1">
    <property type="entry name" value="DEHYDROGENASE-RELATED"/>
    <property type="match status" value="1"/>
</dbReference>
<evidence type="ECO:0000313" key="4">
    <source>
        <dbReference type="Proteomes" id="UP000199476"/>
    </source>
</evidence>
<keyword evidence="4" id="KW-1185">Reference proteome</keyword>
<dbReference type="STRING" id="321763.SAMN04488692_11058"/>
<protein>
    <submittedName>
        <fullName evidence="3">Uncharacterized protein</fullName>
    </submittedName>
</protein>
<sequence>MAEKYDVVIVGSGPTGIFTALELVEQETDCEILIVEKGKDIDSRSCPMKEKPGSGEGCFECVSCAVVSGWGGAGAYSDGKLSLSSDVGGNLEEYIGQEKLESLIDYADDKYLKFGAPDRIFGISEKKEEEFKDKAARAGLKFIPARLRHLGTGYSKEVLREMRDYLLDRGVEIRFQTRVTEILTGENEERAAGVRLESGDEIKADFVTVAPGRENATWLAQEIDKLELNTSLNPVDIGVRVETPASIARPLTDELYESKLIYHTPTFDDRVRTFCMCPGGEVVSENNRGLITVNGHTHSDIETDNSNFALLVSKTFTEPFKEPHTYGRAIAKLANLLGAGVLVQRLGDLLEGRRSTKERISRSIVDPTLKEATAGDLSLVFPHRHLTGLKEMLKALDDLAPGIYSKDTLLYGVEAKFYSSRLEVSPELETHVENLFAGGDGAGITRGLMQASVAGLIIAREISRRG</sequence>
<dbReference type="Gene3D" id="3.50.50.60">
    <property type="entry name" value="FAD/NAD(P)-binding domain"/>
    <property type="match status" value="2"/>
</dbReference>
<dbReference type="InterPro" id="IPR036188">
    <property type="entry name" value="FAD/NAD-bd_sf"/>
</dbReference>
<dbReference type="Pfam" id="PF07992">
    <property type="entry name" value="Pyr_redox_2"/>
    <property type="match status" value="1"/>
</dbReference>
<accession>A0A1G9NFP3</accession>
<proteinExistence type="predicted"/>
<feature type="domain" description="FAD/NAD(P)-binding" evidence="1">
    <location>
        <begin position="146"/>
        <end position="229"/>
    </location>
</feature>
<dbReference type="InterPro" id="IPR049516">
    <property type="entry name" value="FAD-depend_C"/>
</dbReference>
<dbReference type="Pfam" id="PF21688">
    <property type="entry name" value="FAD-depend_C"/>
    <property type="match status" value="1"/>
</dbReference>
<evidence type="ECO:0000259" key="2">
    <source>
        <dbReference type="Pfam" id="PF21688"/>
    </source>
</evidence>
<dbReference type="SUPFAM" id="SSF51905">
    <property type="entry name" value="FAD/NAD(P)-binding domain"/>
    <property type="match status" value="1"/>
</dbReference>
<dbReference type="PANTHER" id="PTHR43106">
    <property type="entry name" value="DEHYDROGENASE-RELATED"/>
    <property type="match status" value="1"/>
</dbReference>
<dbReference type="OrthoDB" id="9762921at2"/>
<organism evidence="3 4">
    <name type="scientific">Halarsenatibacter silvermanii</name>
    <dbReference type="NCBI Taxonomy" id="321763"/>
    <lineage>
        <taxon>Bacteria</taxon>
        <taxon>Bacillati</taxon>
        <taxon>Bacillota</taxon>
        <taxon>Clostridia</taxon>
        <taxon>Halanaerobiales</taxon>
        <taxon>Halarsenatibacteraceae</taxon>
        <taxon>Halarsenatibacter</taxon>
    </lineage>
</organism>
<evidence type="ECO:0000259" key="1">
    <source>
        <dbReference type="Pfam" id="PF07992"/>
    </source>
</evidence>
<dbReference type="PRINTS" id="PR00368">
    <property type="entry name" value="FADPNR"/>
</dbReference>
<dbReference type="InterPro" id="IPR028348">
    <property type="entry name" value="FAD-binding_protein"/>
</dbReference>
<dbReference type="Proteomes" id="UP000199476">
    <property type="component" value="Unassembled WGS sequence"/>
</dbReference>
<dbReference type="GO" id="GO:0016491">
    <property type="term" value="F:oxidoreductase activity"/>
    <property type="evidence" value="ECO:0007669"/>
    <property type="project" value="InterPro"/>
</dbReference>
<dbReference type="EMBL" id="FNGO01000010">
    <property type="protein sequence ID" value="SDL85213.1"/>
    <property type="molecule type" value="Genomic_DNA"/>
</dbReference>
<dbReference type="AlphaFoldDB" id="A0A1G9NFP3"/>
<dbReference type="InterPro" id="IPR023753">
    <property type="entry name" value="FAD/NAD-binding_dom"/>
</dbReference>
<evidence type="ECO:0000313" key="3">
    <source>
        <dbReference type="EMBL" id="SDL85213.1"/>
    </source>
</evidence>
<feature type="domain" description="FAD-dependent protein C-terminal" evidence="2">
    <location>
        <begin position="260"/>
        <end position="416"/>
    </location>
</feature>